<sequence>MKTLSELDILQQHLNNAIDTIRDEIKRNNLPPLSNYSTEPHPMDDASIALPPRLYEARRLLMGKPYSATFSWFSFSETFCTVYSFSGMQFEKAFLQGQLQCLVQSPFDRVVEQSLSGYESSCLQILIRSGVLDQLAETDDPSAGIPAQELAKVADIDSWKLVPVMRYLASQGWLSEVKEDTFRLTRLALELRWGNNGRNWITTPGKPEISTAFVKQVLNEDPNWRYSRQPNQAAYQLAFNTDQTVFEYLKHHPKERHLWAMSIQAWGDITYVGIIADYPWSSLDGYTLVDCAGGQGKLSIALVKMLPNSQVIIQDREEVGTLAKNNVKHNMPEVILGDRISVEAQDLFMPQPRSGPKHVYILKLVLHDWPDLECITILQHLAKAAREDTKIFIIDAISEPCTLRTVPESEKVDLKDLEYAEEYRKISPPAFIPANFGCSAKPLLALSVHMLGLFNGRERSMSEWETVISGAGLDIAAVHGLRGTLSIIECQLPPRKDNEFH</sequence>
<gene>
    <name evidence="5" type="ORF">M422DRAFT_75679</name>
</gene>
<dbReference type="GO" id="GO:0032259">
    <property type="term" value="P:methylation"/>
    <property type="evidence" value="ECO:0007669"/>
    <property type="project" value="UniProtKB-KW"/>
</dbReference>
<reference evidence="5 6" key="1">
    <citation type="submission" date="2014-06" db="EMBL/GenBank/DDBJ databases">
        <title>Evolutionary Origins and Diversification of the Mycorrhizal Mutualists.</title>
        <authorList>
            <consortium name="DOE Joint Genome Institute"/>
            <consortium name="Mycorrhizal Genomics Consortium"/>
            <person name="Kohler A."/>
            <person name="Kuo A."/>
            <person name="Nagy L.G."/>
            <person name="Floudas D."/>
            <person name="Copeland A."/>
            <person name="Barry K.W."/>
            <person name="Cichocki N."/>
            <person name="Veneault-Fourrey C."/>
            <person name="LaButti K."/>
            <person name="Lindquist E.A."/>
            <person name="Lipzen A."/>
            <person name="Lundell T."/>
            <person name="Morin E."/>
            <person name="Murat C."/>
            <person name="Riley R."/>
            <person name="Ohm R."/>
            <person name="Sun H."/>
            <person name="Tunlid A."/>
            <person name="Henrissat B."/>
            <person name="Grigoriev I.V."/>
            <person name="Hibbett D.S."/>
            <person name="Martin F."/>
        </authorList>
    </citation>
    <scope>NUCLEOTIDE SEQUENCE [LARGE SCALE GENOMIC DNA]</scope>
    <source>
        <strain evidence="5 6">SS14</strain>
    </source>
</reference>
<proteinExistence type="predicted"/>
<evidence type="ECO:0000256" key="2">
    <source>
        <dbReference type="ARBA" id="ARBA00022679"/>
    </source>
</evidence>
<dbReference type="PANTHER" id="PTHR43712">
    <property type="entry name" value="PUTATIVE (AFU_ORTHOLOGUE AFUA_4G14580)-RELATED"/>
    <property type="match status" value="1"/>
</dbReference>
<name>A0A0C9VHL8_SPHS4</name>
<dbReference type="Gene3D" id="3.40.50.150">
    <property type="entry name" value="Vaccinia Virus protein VP39"/>
    <property type="match status" value="1"/>
</dbReference>
<dbReference type="InterPro" id="IPR029063">
    <property type="entry name" value="SAM-dependent_MTases_sf"/>
</dbReference>
<protein>
    <recommendedName>
        <fullName evidence="4">O-methyltransferase C-terminal domain-containing protein</fullName>
    </recommendedName>
</protein>
<feature type="domain" description="O-methyltransferase C-terminal" evidence="4">
    <location>
        <begin position="231"/>
        <end position="399"/>
    </location>
</feature>
<keyword evidence="6" id="KW-1185">Reference proteome</keyword>
<dbReference type="EMBL" id="KN837140">
    <property type="protein sequence ID" value="KIJ40882.1"/>
    <property type="molecule type" value="Genomic_DNA"/>
</dbReference>
<dbReference type="PROSITE" id="PS51683">
    <property type="entry name" value="SAM_OMT_II"/>
    <property type="match status" value="1"/>
</dbReference>
<dbReference type="InterPro" id="IPR036388">
    <property type="entry name" value="WH-like_DNA-bd_sf"/>
</dbReference>
<dbReference type="InterPro" id="IPR036390">
    <property type="entry name" value="WH_DNA-bd_sf"/>
</dbReference>
<keyword evidence="3" id="KW-0949">S-adenosyl-L-methionine</keyword>
<dbReference type="Proteomes" id="UP000054279">
    <property type="component" value="Unassembled WGS sequence"/>
</dbReference>
<evidence type="ECO:0000256" key="1">
    <source>
        <dbReference type="ARBA" id="ARBA00022603"/>
    </source>
</evidence>
<dbReference type="SUPFAM" id="SSF53335">
    <property type="entry name" value="S-adenosyl-L-methionine-dependent methyltransferases"/>
    <property type="match status" value="1"/>
</dbReference>
<evidence type="ECO:0000313" key="5">
    <source>
        <dbReference type="EMBL" id="KIJ40882.1"/>
    </source>
</evidence>
<dbReference type="PANTHER" id="PTHR43712:SF2">
    <property type="entry name" value="O-METHYLTRANSFERASE CICE"/>
    <property type="match status" value="1"/>
</dbReference>
<keyword evidence="1" id="KW-0489">Methyltransferase</keyword>
<accession>A0A0C9VHL8</accession>
<keyword evidence="2" id="KW-0808">Transferase</keyword>
<evidence type="ECO:0000256" key="3">
    <source>
        <dbReference type="ARBA" id="ARBA00022691"/>
    </source>
</evidence>
<evidence type="ECO:0000259" key="4">
    <source>
        <dbReference type="Pfam" id="PF00891"/>
    </source>
</evidence>
<dbReference type="HOGENOM" id="CLU_005533_0_1_1"/>
<organism evidence="5 6">
    <name type="scientific">Sphaerobolus stellatus (strain SS14)</name>
    <dbReference type="NCBI Taxonomy" id="990650"/>
    <lineage>
        <taxon>Eukaryota</taxon>
        <taxon>Fungi</taxon>
        <taxon>Dikarya</taxon>
        <taxon>Basidiomycota</taxon>
        <taxon>Agaricomycotina</taxon>
        <taxon>Agaricomycetes</taxon>
        <taxon>Phallomycetidae</taxon>
        <taxon>Geastrales</taxon>
        <taxon>Sphaerobolaceae</taxon>
        <taxon>Sphaerobolus</taxon>
    </lineage>
</organism>
<dbReference type="Pfam" id="PF00891">
    <property type="entry name" value="Methyltransf_2"/>
    <property type="match status" value="1"/>
</dbReference>
<dbReference type="AlphaFoldDB" id="A0A0C9VHL8"/>
<dbReference type="SUPFAM" id="SSF46785">
    <property type="entry name" value="Winged helix' DNA-binding domain"/>
    <property type="match status" value="1"/>
</dbReference>
<dbReference type="Gene3D" id="1.10.10.10">
    <property type="entry name" value="Winged helix-like DNA-binding domain superfamily/Winged helix DNA-binding domain"/>
    <property type="match status" value="1"/>
</dbReference>
<evidence type="ECO:0000313" key="6">
    <source>
        <dbReference type="Proteomes" id="UP000054279"/>
    </source>
</evidence>
<dbReference type="InterPro" id="IPR016461">
    <property type="entry name" value="COMT-like"/>
</dbReference>
<dbReference type="OrthoDB" id="2410195at2759"/>
<dbReference type="GO" id="GO:0008171">
    <property type="term" value="F:O-methyltransferase activity"/>
    <property type="evidence" value="ECO:0007669"/>
    <property type="project" value="InterPro"/>
</dbReference>
<dbReference type="InterPro" id="IPR001077">
    <property type="entry name" value="COMT_C"/>
</dbReference>